<dbReference type="Pfam" id="PF14200">
    <property type="entry name" value="RicinB_lectin_2"/>
    <property type="match status" value="2"/>
</dbReference>
<accession>A0A1E5PZ29</accession>
<dbReference type="Gene3D" id="2.80.10.50">
    <property type="match status" value="2"/>
</dbReference>
<organism evidence="3 4">
    <name type="scientific">Streptomyces subrutilus</name>
    <dbReference type="NCBI Taxonomy" id="36818"/>
    <lineage>
        <taxon>Bacteria</taxon>
        <taxon>Bacillati</taxon>
        <taxon>Actinomycetota</taxon>
        <taxon>Actinomycetes</taxon>
        <taxon>Kitasatosporales</taxon>
        <taxon>Streptomycetaceae</taxon>
        <taxon>Streptomyces</taxon>
    </lineage>
</organism>
<dbReference type="CDD" id="cd00161">
    <property type="entry name" value="beta-trefoil_Ricin-like"/>
    <property type="match status" value="1"/>
</dbReference>
<proteinExistence type="predicted"/>
<dbReference type="EMBL" id="MEHK01000001">
    <property type="protein sequence ID" value="OEJ34799.1"/>
    <property type="molecule type" value="Genomic_DNA"/>
</dbReference>
<dbReference type="SUPFAM" id="SSF50370">
    <property type="entry name" value="Ricin B-like lectins"/>
    <property type="match status" value="1"/>
</dbReference>
<sequence length="195" mass="19906">MSRIIRSVLAIGASAAVLAAGVTVAVAAGEPSTPSVTAVTAAVAAPSAVQLKAEHSGKCLAIGNAGLRNGTNAGQSTCADDAENQKFEMVPTGAGNFELKFKHSGKCLDVEGSGTTNGTVVQQWWCVGAQNQRWRLVMVDIANELYELRPAHTAANAQRCLNVASGSKDDGAAAQLASCSGSAAQKWRVQPVTAA</sequence>
<evidence type="ECO:0000313" key="4">
    <source>
        <dbReference type="Proteomes" id="UP000095705"/>
    </source>
</evidence>
<feature type="domain" description="Ricin B lectin" evidence="2">
    <location>
        <begin position="47"/>
        <end position="190"/>
    </location>
</feature>
<dbReference type="AlphaFoldDB" id="A0A1E5PZ29"/>
<dbReference type="SMART" id="SM00458">
    <property type="entry name" value="RICIN"/>
    <property type="match status" value="1"/>
</dbReference>
<keyword evidence="1" id="KW-0732">Signal</keyword>
<dbReference type="Proteomes" id="UP000095705">
    <property type="component" value="Unassembled WGS sequence"/>
</dbReference>
<dbReference type="InterPro" id="IPR000772">
    <property type="entry name" value="Ricin_B_lectin"/>
</dbReference>
<comment type="caution">
    <text evidence="3">The sequence shown here is derived from an EMBL/GenBank/DDBJ whole genome shotgun (WGS) entry which is preliminary data.</text>
</comment>
<dbReference type="OrthoDB" id="4273937at2"/>
<dbReference type="RefSeq" id="WP_069922988.1">
    <property type="nucleotide sequence ID" value="NZ_MEHK01000001.1"/>
</dbReference>
<feature type="signal peptide" evidence="1">
    <location>
        <begin position="1"/>
        <end position="19"/>
    </location>
</feature>
<keyword evidence="4" id="KW-1185">Reference proteome</keyword>
<evidence type="ECO:0000313" key="3">
    <source>
        <dbReference type="EMBL" id="OEJ34799.1"/>
    </source>
</evidence>
<dbReference type="InterPro" id="IPR035992">
    <property type="entry name" value="Ricin_B-like_lectins"/>
</dbReference>
<dbReference type="PROSITE" id="PS50231">
    <property type="entry name" value="RICIN_B_LECTIN"/>
    <property type="match status" value="1"/>
</dbReference>
<protein>
    <recommendedName>
        <fullName evidence="2">Ricin B lectin domain-containing protein</fullName>
    </recommendedName>
</protein>
<name>A0A1E5PZ29_9ACTN</name>
<dbReference type="STRING" id="36818.BGK67_28770"/>
<gene>
    <name evidence="3" type="ORF">BGK67_28770</name>
</gene>
<reference evidence="3 4" key="1">
    <citation type="submission" date="2016-08" db="EMBL/GenBank/DDBJ databases">
        <title>The complete genome of Streptomyces subrutilus 10-1-1.</title>
        <authorList>
            <person name="Chen X."/>
        </authorList>
    </citation>
    <scope>NUCLEOTIDE SEQUENCE [LARGE SCALE GENOMIC DNA]</scope>
    <source>
        <strain evidence="3 4">10-1-1</strain>
    </source>
</reference>
<evidence type="ECO:0000256" key="1">
    <source>
        <dbReference type="SAM" id="SignalP"/>
    </source>
</evidence>
<evidence type="ECO:0000259" key="2">
    <source>
        <dbReference type="SMART" id="SM00458"/>
    </source>
</evidence>
<feature type="chain" id="PRO_5039399301" description="Ricin B lectin domain-containing protein" evidence="1">
    <location>
        <begin position="20"/>
        <end position="195"/>
    </location>
</feature>